<name>A0A0U1PTM7_9MICO</name>
<reference evidence="2 3" key="1">
    <citation type="submission" date="2015-04" db="EMBL/GenBank/DDBJ databases">
        <title>Draft genome sequence of Rathayibacter toxicus strain FH-142 (AKA 70134 or CS 32), a Western Australian isolate.</title>
        <authorList>
            <consortium name="Consortium for Microbial Forensics and Genomics (microFORGE)"/>
            <person name="Knight B.M."/>
            <person name="Roberts D.P."/>
            <person name="Lin D."/>
            <person name="Hari K."/>
            <person name="Fletcher J."/>
            <person name="Melcher U."/>
            <person name="Blagden T."/>
            <person name="Luster D.G."/>
            <person name="Sechler A.J."/>
            <person name="Schneider W.L."/>
            <person name="Winegar R.A."/>
        </authorList>
    </citation>
    <scope>NUCLEOTIDE SEQUENCE [LARGE SCALE GENOMIC DNA]</scope>
    <source>
        <strain evidence="2 3">FH142</strain>
    </source>
</reference>
<evidence type="ECO:0008006" key="4">
    <source>
        <dbReference type="Google" id="ProtNLM"/>
    </source>
</evidence>
<keyword evidence="1" id="KW-1133">Transmembrane helix</keyword>
<feature type="transmembrane region" description="Helical" evidence="1">
    <location>
        <begin position="6"/>
        <end position="30"/>
    </location>
</feature>
<evidence type="ECO:0000256" key="1">
    <source>
        <dbReference type="SAM" id="Phobius"/>
    </source>
</evidence>
<dbReference type="AlphaFoldDB" id="A0A0U1PTM7"/>
<keyword evidence="1" id="KW-0472">Membrane</keyword>
<keyword evidence="1" id="KW-0812">Transmembrane</keyword>
<accession>A0A0U1PTM7</accession>
<evidence type="ECO:0000313" key="2">
    <source>
        <dbReference type="EMBL" id="KKM45759.1"/>
    </source>
</evidence>
<dbReference type="EMBL" id="LBFI01000032">
    <property type="protein sequence ID" value="KKM45759.1"/>
    <property type="molecule type" value="Genomic_DNA"/>
</dbReference>
<comment type="caution">
    <text evidence="2">The sequence shown here is derived from an EMBL/GenBank/DDBJ whole genome shotgun (WGS) entry which is preliminary data.</text>
</comment>
<dbReference type="PATRIC" id="fig|145458.8.peg.1313"/>
<evidence type="ECO:0000313" key="3">
    <source>
        <dbReference type="Proteomes" id="UP000052979"/>
    </source>
</evidence>
<dbReference type="Proteomes" id="UP000052979">
    <property type="component" value="Unassembled WGS sequence"/>
</dbReference>
<sequence>MSNWSLLLGLGSILFGFTFFVPLIGITCGLKAIKRDPSHSRAAFFGVALNAFMLAVGIALVAIFSIYLLPRWI</sequence>
<protein>
    <recommendedName>
        <fullName evidence="4">DUF4190 domain-containing protein</fullName>
    </recommendedName>
</protein>
<organism evidence="2 3">
    <name type="scientific">Rathayibacter toxicus</name>
    <dbReference type="NCBI Taxonomy" id="145458"/>
    <lineage>
        <taxon>Bacteria</taxon>
        <taxon>Bacillati</taxon>
        <taxon>Actinomycetota</taxon>
        <taxon>Actinomycetes</taxon>
        <taxon>Micrococcales</taxon>
        <taxon>Microbacteriaceae</taxon>
        <taxon>Rathayibacter</taxon>
    </lineage>
</organism>
<proteinExistence type="predicted"/>
<keyword evidence="3" id="KW-1185">Reference proteome</keyword>
<gene>
    <name evidence="2" type="ORF">VT73_05710</name>
</gene>
<feature type="transmembrane region" description="Helical" evidence="1">
    <location>
        <begin position="42"/>
        <end position="69"/>
    </location>
</feature>